<dbReference type="GeneID" id="28967104"/>
<protein>
    <submittedName>
        <fullName evidence="2">Uncharacterized protein</fullName>
    </submittedName>
</protein>
<name>A0A1A6A6K6_9TREE</name>
<feature type="region of interest" description="Disordered" evidence="1">
    <location>
        <begin position="274"/>
        <end position="294"/>
    </location>
</feature>
<organism evidence="2">
    <name type="scientific">Kwoniella dejecticola CBS 10117</name>
    <dbReference type="NCBI Taxonomy" id="1296121"/>
    <lineage>
        <taxon>Eukaryota</taxon>
        <taxon>Fungi</taxon>
        <taxon>Dikarya</taxon>
        <taxon>Basidiomycota</taxon>
        <taxon>Agaricomycotina</taxon>
        <taxon>Tremellomycetes</taxon>
        <taxon>Tremellales</taxon>
        <taxon>Cryptococcaceae</taxon>
        <taxon>Kwoniella</taxon>
    </lineage>
</organism>
<dbReference type="Proteomes" id="UP000078595">
    <property type="component" value="Chromosome 4"/>
</dbReference>
<keyword evidence="4" id="KW-1185">Reference proteome</keyword>
<accession>A0A1A6A6K6</accession>
<dbReference type="RefSeq" id="XP_018263536.1">
    <property type="nucleotide sequence ID" value="XM_018406728.1"/>
</dbReference>
<evidence type="ECO:0000313" key="4">
    <source>
        <dbReference type="Proteomes" id="UP000078595"/>
    </source>
</evidence>
<gene>
    <name evidence="2" type="ORF">I303_03405</name>
    <name evidence="3" type="ORF">I303_103382</name>
</gene>
<evidence type="ECO:0000313" key="3">
    <source>
        <dbReference type="EMBL" id="WWC60806.1"/>
    </source>
</evidence>
<feature type="compositionally biased region" description="Acidic residues" evidence="1">
    <location>
        <begin position="277"/>
        <end position="294"/>
    </location>
</feature>
<reference evidence="3" key="3">
    <citation type="submission" date="2024-02" db="EMBL/GenBank/DDBJ databases">
        <title>Comparative genomics of Cryptococcus and Kwoniella reveals pathogenesis evolution and contrasting modes of karyotype evolution via chromosome fusion or intercentromeric recombination.</title>
        <authorList>
            <person name="Coelho M.A."/>
            <person name="David-Palma M."/>
            <person name="Shea T."/>
            <person name="Bowers K."/>
            <person name="McGinley-Smith S."/>
            <person name="Mohammad A.W."/>
            <person name="Gnirke A."/>
            <person name="Yurkov A.M."/>
            <person name="Nowrousian M."/>
            <person name="Sun S."/>
            <person name="Cuomo C.A."/>
            <person name="Heitman J."/>
        </authorList>
    </citation>
    <scope>NUCLEOTIDE SEQUENCE</scope>
    <source>
        <strain evidence="3">CBS 10117</strain>
    </source>
</reference>
<evidence type="ECO:0000256" key="1">
    <source>
        <dbReference type="SAM" id="MobiDB-lite"/>
    </source>
</evidence>
<dbReference type="KEGG" id="kdj:28967104"/>
<evidence type="ECO:0000313" key="2">
    <source>
        <dbReference type="EMBL" id="OBR85694.1"/>
    </source>
</evidence>
<dbReference type="VEuPathDB" id="FungiDB:I303_03405"/>
<dbReference type="AlphaFoldDB" id="A0A1A6A6K6"/>
<reference evidence="2" key="1">
    <citation type="submission" date="2013-07" db="EMBL/GenBank/DDBJ databases">
        <title>The Genome Sequence of Cryptococcus dejecticola CBS10117.</title>
        <authorList>
            <consortium name="The Broad Institute Genome Sequencing Platform"/>
            <person name="Cuomo C."/>
            <person name="Litvintseva A."/>
            <person name="Chen Y."/>
            <person name="Heitman J."/>
            <person name="Sun S."/>
            <person name="Springer D."/>
            <person name="Dromer F."/>
            <person name="Young S.K."/>
            <person name="Zeng Q."/>
            <person name="Gargeya S."/>
            <person name="Fitzgerald M."/>
            <person name="Abouelleil A."/>
            <person name="Alvarado L."/>
            <person name="Berlin A.M."/>
            <person name="Chapman S.B."/>
            <person name="Dewar J."/>
            <person name="Goldberg J."/>
            <person name="Griggs A."/>
            <person name="Gujja S."/>
            <person name="Hansen M."/>
            <person name="Howarth C."/>
            <person name="Imamovic A."/>
            <person name="Larimer J."/>
            <person name="McCowan C."/>
            <person name="Murphy C."/>
            <person name="Pearson M."/>
            <person name="Priest M."/>
            <person name="Roberts A."/>
            <person name="Saif S."/>
            <person name="Shea T."/>
            <person name="Sykes S."/>
            <person name="Wortman J."/>
            <person name="Nusbaum C."/>
            <person name="Birren B."/>
        </authorList>
    </citation>
    <scope>NUCLEOTIDE SEQUENCE [LARGE SCALE GENOMIC DNA]</scope>
    <source>
        <strain evidence="2">CBS 10117</strain>
    </source>
</reference>
<dbReference type="EMBL" id="CP144533">
    <property type="protein sequence ID" value="WWC60806.1"/>
    <property type="molecule type" value="Genomic_DNA"/>
</dbReference>
<reference evidence="3" key="2">
    <citation type="submission" date="2013-07" db="EMBL/GenBank/DDBJ databases">
        <authorList>
            <consortium name="The Broad Institute Genome Sequencing Platform"/>
            <person name="Cuomo C."/>
            <person name="Litvintseva A."/>
            <person name="Chen Y."/>
            <person name="Heitman J."/>
            <person name="Sun S."/>
            <person name="Springer D."/>
            <person name="Dromer F."/>
            <person name="Young S.K."/>
            <person name="Zeng Q."/>
            <person name="Gargeya S."/>
            <person name="Fitzgerald M."/>
            <person name="Abouelleil A."/>
            <person name="Alvarado L."/>
            <person name="Berlin A.M."/>
            <person name="Chapman S.B."/>
            <person name="Dewar J."/>
            <person name="Goldberg J."/>
            <person name="Griggs A."/>
            <person name="Gujja S."/>
            <person name="Hansen M."/>
            <person name="Howarth C."/>
            <person name="Imamovic A."/>
            <person name="Larimer J."/>
            <person name="McCowan C."/>
            <person name="Murphy C."/>
            <person name="Pearson M."/>
            <person name="Priest M."/>
            <person name="Roberts A."/>
            <person name="Saif S."/>
            <person name="Shea T."/>
            <person name="Sykes S."/>
            <person name="Wortman J."/>
            <person name="Nusbaum C."/>
            <person name="Birren B."/>
        </authorList>
    </citation>
    <scope>NUCLEOTIDE SEQUENCE</scope>
    <source>
        <strain evidence="3">CBS 10117</strain>
    </source>
</reference>
<sequence length="294" mass="32952">MSSIDASGVTDTINSLPFPGQACRALEGYTSNIFTIYTDAQLEKPLAAPSGRQHFVVGNNSTIANQFRCSRADTLQFAGVERPSDNTDFHWASFSGLTRQKHFLDKLAETASPDQKLYKDVAIHSYRSVMDHARMDQPSKDNAVSDFSQILKASSLNLNDDLPAWSEAIRERLTAAYDLIEFDGLAKGPAADHPGWAYLSDKPTKADIQHIYDRCATKYEKVVFDFLGISASARQMWNFEHDILTDLADLSEKFVMANPAQFPAEYARAFPFYQDDSGTESDELENDEEEGYEW</sequence>
<proteinExistence type="predicted"/>
<dbReference type="EMBL" id="KI894030">
    <property type="protein sequence ID" value="OBR85694.1"/>
    <property type="molecule type" value="Genomic_DNA"/>
</dbReference>